<feature type="signal peptide" evidence="2">
    <location>
        <begin position="1"/>
        <end position="24"/>
    </location>
</feature>
<dbReference type="RefSeq" id="WP_087838063.1">
    <property type="nucleotide sequence ID" value="NZ_BAAAEN010000006.1"/>
</dbReference>
<keyword evidence="2" id="KW-0732">Signal</keyword>
<reference evidence="3 4" key="1">
    <citation type="journal article" date="2019" name="Int. J. Syst. Evol. Microbiol.">
        <title>The Global Catalogue of Microorganisms (GCM) 10K type strain sequencing project: providing services to taxonomists for standard genome sequencing and annotation.</title>
        <authorList>
            <consortium name="The Broad Institute Genomics Platform"/>
            <consortium name="The Broad Institute Genome Sequencing Center for Infectious Disease"/>
            <person name="Wu L."/>
            <person name="Ma J."/>
        </authorList>
    </citation>
    <scope>NUCLEOTIDE SEQUENCE [LARGE SCALE GENOMIC DNA]</scope>
    <source>
        <strain evidence="3 4">JCM 14330</strain>
    </source>
</reference>
<dbReference type="InterPro" id="IPR042100">
    <property type="entry name" value="Bug_dom1"/>
</dbReference>
<dbReference type="PIRSF" id="PIRSF017082">
    <property type="entry name" value="YflP"/>
    <property type="match status" value="1"/>
</dbReference>
<dbReference type="CDD" id="cd13578">
    <property type="entry name" value="PBP2_Bug27"/>
    <property type="match status" value="1"/>
</dbReference>
<dbReference type="Gene3D" id="3.40.190.150">
    <property type="entry name" value="Bordetella uptake gene, domain 1"/>
    <property type="match status" value="1"/>
</dbReference>
<name>A0ABN1BQX4_9BURK</name>
<evidence type="ECO:0000313" key="3">
    <source>
        <dbReference type="EMBL" id="GAA0503626.1"/>
    </source>
</evidence>
<dbReference type="EMBL" id="BAAAEN010000006">
    <property type="protein sequence ID" value="GAA0503626.1"/>
    <property type="molecule type" value="Genomic_DNA"/>
</dbReference>
<sequence length="325" mass="33921">MSASFRRIAACLSLALGALGPAHAQSPAASSGRPLRIVVPYASGGLADITARLLSEHLAARLHQPVVVENKPGANGAIGTAQVAKAAPDGNTLVYVVSSHVFGRALIPDLPFDPIKDFAPVTLATRTAMVLVASPSLPVNNVPELVAYVRARPNQLAFASAGNGSNVHVFGQWFADLAGLKMTHVPYKGSAAAHMDLIAGRTQIVFDTLGAVQPHVAAGNLKILAAGAERLPKYPDIPTVAEAGYPGFRAESWGAVLAPAGTPAARIDQLNREIVAALNLPEVRKRLEDAGAQVVGSTPAELGQTLVAEEKKYGDLIRRMGIRLE</sequence>
<feature type="chain" id="PRO_5045156217" evidence="2">
    <location>
        <begin position="25"/>
        <end position="325"/>
    </location>
</feature>
<dbReference type="InterPro" id="IPR005064">
    <property type="entry name" value="BUG"/>
</dbReference>
<evidence type="ECO:0000256" key="1">
    <source>
        <dbReference type="ARBA" id="ARBA00006987"/>
    </source>
</evidence>
<evidence type="ECO:0000313" key="4">
    <source>
        <dbReference type="Proteomes" id="UP001501706"/>
    </source>
</evidence>
<dbReference type="PANTHER" id="PTHR42928:SF5">
    <property type="entry name" value="BLR1237 PROTEIN"/>
    <property type="match status" value="1"/>
</dbReference>
<proteinExistence type="inferred from homology"/>
<gene>
    <name evidence="3" type="ORF">GCM10009097_20590</name>
</gene>
<comment type="similarity">
    <text evidence="1">Belongs to the UPF0065 (bug) family.</text>
</comment>
<evidence type="ECO:0000256" key="2">
    <source>
        <dbReference type="SAM" id="SignalP"/>
    </source>
</evidence>
<comment type="caution">
    <text evidence="3">The sequence shown here is derived from an EMBL/GenBank/DDBJ whole genome shotgun (WGS) entry which is preliminary data.</text>
</comment>
<organism evidence="3 4">
    <name type="scientific">Pigmentiphaga daeguensis</name>
    <dbReference type="NCBI Taxonomy" id="414049"/>
    <lineage>
        <taxon>Bacteria</taxon>
        <taxon>Pseudomonadati</taxon>
        <taxon>Pseudomonadota</taxon>
        <taxon>Betaproteobacteria</taxon>
        <taxon>Burkholderiales</taxon>
        <taxon>Alcaligenaceae</taxon>
        <taxon>Pigmentiphaga</taxon>
    </lineage>
</organism>
<protein>
    <submittedName>
        <fullName evidence="3">Tripartite tricarboxylate transporter substrate binding protein</fullName>
    </submittedName>
</protein>
<dbReference type="Gene3D" id="3.40.190.10">
    <property type="entry name" value="Periplasmic binding protein-like II"/>
    <property type="match status" value="1"/>
</dbReference>
<dbReference type="PANTHER" id="PTHR42928">
    <property type="entry name" value="TRICARBOXYLATE-BINDING PROTEIN"/>
    <property type="match status" value="1"/>
</dbReference>
<keyword evidence="4" id="KW-1185">Reference proteome</keyword>
<dbReference type="Proteomes" id="UP001501706">
    <property type="component" value="Unassembled WGS sequence"/>
</dbReference>
<dbReference type="SUPFAM" id="SSF53850">
    <property type="entry name" value="Periplasmic binding protein-like II"/>
    <property type="match status" value="1"/>
</dbReference>
<accession>A0ABN1BQX4</accession>
<dbReference type="Pfam" id="PF03401">
    <property type="entry name" value="TctC"/>
    <property type="match status" value="1"/>
</dbReference>